<dbReference type="EMBL" id="LOCQ01000054">
    <property type="protein sequence ID" value="OBV39206.1"/>
    <property type="molecule type" value="Genomic_DNA"/>
</dbReference>
<protein>
    <submittedName>
        <fullName evidence="2">Uncharacterized protein</fullName>
    </submittedName>
</protein>
<dbReference type="STRING" id="1747903.ASR47_100920"/>
<comment type="caution">
    <text evidence="2">The sequence shown here is derived from an EMBL/GenBank/DDBJ whole genome shotgun (WGS) entry which is preliminary data.</text>
</comment>
<sequence>MKQLPWTLCAVALALVAWLALAVVSVENQRHALASKACAESDTQCLAAAQTRAHWWQHLAYAMTHVRP</sequence>
<dbReference type="AlphaFoldDB" id="A0A1A7BZV3"/>
<dbReference type="OrthoDB" id="8707964at2"/>
<evidence type="ECO:0000313" key="3">
    <source>
        <dbReference type="Proteomes" id="UP000092713"/>
    </source>
</evidence>
<dbReference type="RefSeq" id="WP_065307980.1">
    <property type="nucleotide sequence ID" value="NZ_LOCQ01000054.1"/>
</dbReference>
<evidence type="ECO:0000313" key="2">
    <source>
        <dbReference type="EMBL" id="OBV39206.1"/>
    </source>
</evidence>
<proteinExistence type="predicted"/>
<keyword evidence="1" id="KW-0732">Signal</keyword>
<gene>
    <name evidence="2" type="ORF">ASR47_100920</name>
</gene>
<reference evidence="2 3" key="1">
    <citation type="submission" date="2016-04" db="EMBL/GenBank/DDBJ databases">
        <title>Draft genome sequence of Janthinobacterium psychrotolerans sp. nov., isolated from freshwater sediments in Denmark.</title>
        <authorList>
            <person name="Gong X."/>
            <person name="Skrivergaard S."/>
            <person name="Korsgaard B.S."/>
            <person name="Schreiber L."/>
            <person name="Marshall I.P."/>
            <person name="Finster K."/>
            <person name="Schramm A."/>
        </authorList>
    </citation>
    <scope>NUCLEOTIDE SEQUENCE [LARGE SCALE GENOMIC DNA]</scope>
    <source>
        <strain evidence="2 3">S3-2</strain>
    </source>
</reference>
<keyword evidence="3" id="KW-1185">Reference proteome</keyword>
<feature type="signal peptide" evidence="1">
    <location>
        <begin position="1"/>
        <end position="22"/>
    </location>
</feature>
<name>A0A1A7BZV3_9BURK</name>
<dbReference type="Proteomes" id="UP000092713">
    <property type="component" value="Unassembled WGS sequence"/>
</dbReference>
<feature type="chain" id="PRO_5008510038" evidence="1">
    <location>
        <begin position="23"/>
        <end position="68"/>
    </location>
</feature>
<organism evidence="2 3">
    <name type="scientific">Janthinobacterium psychrotolerans</name>
    <dbReference type="NCBI Taxonomy" id="1747903"/>
    <lineage>
        <taxon>Bacteria</taxon>
        <taxon>Pseudomonadati</taxon>
        <taxon>Pseudomonadota</taxon>
        <taxon>Betaproteobacteria</taxon>
        <taxon>Burkholderiales</taxon>
        <taxon>Oxalobacteraceae</taxon>
        <taxon>Janthinobacterium</taxon>
    </lineage>
</organism>
<accession>A0A1A7BZV3</accession>
<evidence type="ECO:0000256" key="1">
    <source>
        <dbReference type="SAM" id="SignalP"/>
    </source>
</evidence>